<evidence type="ECO:0000313" key="4">
    <source>
        <dbReference type="Proteomes" id="UP000216101"/>
    </source>
</evidence>
<reference evidence="4" key="1">
    <citation type="submission" date="2017-05" db="EMBL/GenBank/DDBJ databases">
        <authorList>
            <person name="Barney B.M."/>
        </authorList>
    </citation>
    <scope>NUCLEOTIDE SEQUENCE [LARGE SCALE GENOMIC DNA]</scope>
    <source>
        <strain evidence="4">PSBB022</strain>
    </source>
</reference>
<dbReference type="RefSeq" id="WP_094986152.1">
    <property type="nucleotide sequence ID" value="NZ_NHNI01000003.1"/>
</dbReference>
<gene>
    <name evidence="3" type="ORF">CBP51_18900</name>
</gene>
<dbReference type="InterPro" id="IPR025193">
    <property type="entry name" value="DUF4114"/>
</dbReference>
<evidence type="ECO:0000256" key="1">
    <source>
        <dbReference type="SAM" id="SignalP"/>
    </source>
</evidence>
<comment type="caution">
    <text evidence="3">The sequence shown here is derived from an EMBL/GenBank/DDBJ whole genome shotgun (WGS) entry which is preliminary data.</text>
</comment>
<organism evidence="3 4">
    <name type="scientific">Cellvibrio mixtus</name>
    <dbReference type="NCBI Taxonomy" id="39650"/>
    <lineage>
        <taxon>Bacteria</taxon>
        <taxon>Pseudomonadati</taxon>
        <taxon>Pseudomonadota</taxon>
        <taxon>Gammaproteobacteria</taxon>
        <taxon>Cellvibrionales</taxon>
        <taxon>Cellvibrionaceae</taxon>
        <taxon>Cellvibrio</taxon>
    </lineage>
</organism>
<feature type="chain" id="PRO_5012153409" evidence="1">
    <location>
        <begin position="27"/>
        <end position="320"/>
    </location>
</feature>
<dbReference type="EMBL" id="NHNI01000003">
    <property type="protein sequence ID" value="OZY83880.1"/>
    <property type="molecule type" value="Genomic_DNA"/>
</dbReference>
<dbReference type="Proteomes" id="UP000216101">
    <property type="component" value="Unassembled WGS sequence"/>
</dbReference>
<dbReference type="InterPro" id="IPR013424">
    <property type="entry name" value="Ice-binding_C"/>
</dbReference>
<keyword evidence="4" id="KW-1185">Reference proteome</keyword>
<name>A0A266Q208_9GAMM</name>
<dbReference type="AlphaFoldDB" id="A0A266Q208"/>
<proteinExistence type="predicted"/>
<feature type="domain" description="DUF4114" evidence="2">
    <location>
        <begin position="217"/>
        <end position="276"/>
    </location>
</feature>
<evidence type="ECO:0000259" key="2">
    <source>
        <dbReference type="Pfam" id="PF13448"/>
    </source>
</evidence>
<protein>
    <submittedName>
        <fullName evidence="3">PEP-CTERM sorting domain-containing protein</fullName>
    </submittedName>
</protein>
<keyword evidence="1" id="KW-0732">Signal</keyword>
<accession>A0A266Q208</accession>
<sequence>MRYSRYVFNTCLIAGSLSLFSAVTQAYSMSDLQDASTNGSGWSGETADYQIIATPGATPGTNEWFSRYTRGNGDSRFNIDESILGQFKNAPLQDNTGAGLAAASESVRVTFLGTGAARNSVLFLAQQGSALLDRNAFWDPIYASGGSNNLLAYNPVNDANRLFETRGGCEYAQAKAGNSCVPDNLGQSRVISGLTVGDSLIFGLQALVLHYNSDNIHYPNTNYFFSGDATNNQDNRGWNDGQVHTKVLNLGNNRFLVGFEDIWGGGDRDFNDNVFLFEGVSVDIPVPPPTVVSEPASVSLLGLLLGGLLWRRRLANKPIK</sequence>
<dbReference type="NCBIfam" id="TIGR02595">
    <property type="entry name" value="PEP_CTERM"/>
    <property type="match status" value="1"/>
</dbReference>
<feature type="signal peptide" evidence="1">
    <location>
        <begin position="1"/>
        <end position="26"/>
    </location>
</feature>
<dbReference type="Pfam" id="PF13448">
    <property type="entry name" value="DUF4114"/>
    <property type="match status" value="1"/>
</dbReference>
<evidence type="ECO:0000313" key="3">
    <source>
        <dbReference type="EMBL" id="OZY83880.1"/>
    </source>
</evidence>